<sequence>MDRAGRSRSIGRLPRDPGPGAARESFLQSKGTLMQFVRRTEWGAPATSPSAQLDSARGTKVHYLGTAYSSRAHSQCGPYVRQIRESHLNHPSENWNDIAYNLLACEHGYVFEGRGVRKRSGANGNATLNTDHYAICALLGASGLTRPPDPMLTALRDGIDHLRANGAGGEIRGHRDGIATACPGDPLYAWVRDGAPRPGGTVHVVREGETLYSIGRQYGVPWQSIAEANNIPEPYTIYPGQRLVVPGG</sequence>
<reference evidence="5" key="1">
    <citation type="journal article" date="2019" name="Int. J. Syst. Evol. Microbiol.">
        <title>The Global Catalogue of Microorganisms (GCM) 10K type strain sequencing project: providing services to taxonomists for standard genome sequencing and annotation.</title>
        <authorList>
            <consortium name="The Broad Institute Genomics Platform"/>
            <consortium name="The Broad Institute Genome Sequencing Center for Infectious Disease"/>
            <person name="Wu L."/>
            <person name="Ma J."/>
        </authorList>
    </citation>
    <scope>NUCLEOTIDE SEQUENCE [LARGE SCALE GENOMIC DNA]</scope>
    <source>
        <strain evidence="5">JCM 13581</strain>
    </source>
</reference>
<dbReference type="Proteomes" id="UP001501303">
    <property type="component" value="Unassembled WGS sequence"/>
</dbReference>
<dbReference type="EMBL" id="BAAAMJ010000004">
    <property type="protein sequence ID" value="GAA1898003.1"/>
    <property type="molecule type" value="Genomic_DNA"/>
</dbReference>
<dbReference type="Pfam" id="PF01476">
    <property type="entry name" value="LysM"/>
    <property type="match status" value="1"/>
</dbReference>
<evidence type="ECO:0000313" key="5">
    <source>
        <dbReference type="Proteomes" id="UP001501303"/>
    </source>
</evidence>
<keyword evidence="5" id="KW-1185">Reference proteome</keyword>
<dbReference type="SMART" id="SM00257">
    <property type="entry name" value="LysM"/>
    <property type="match status" value="1"/>
</dbReference>
<dbReference type="Gene3D" id="3.10.350.10">
    <property type="entry name" value="LysM domain"/>
    <property type="match status" value="1"/>
</dbReference>
<dbReference type="SMART" id="SM00701">
    <property type="entry name" value="PGRP"/>
    <property type="match status" value="1"/>
</dbReference>
<organism evidence="4 5">
    <name type="scientific">Streptomyces sodiiphilus</name>
    <dbReference type="NCBI Taxonomy" id="226217"/>
    <lineage>
        <taxon>Bacteria</taxon>
        <taxon>Bacillati</taxon>
        <taxon>Actinomycetota</taxon>
        <taxon>Actinomycetes</taxon>
        <taxon>Kitasatosporales</taxon>
        <taxon>Streptomycetaceae</taxon>
        <taxon>Streptomyces</taxon>
    </lineage>
</organism>
<dbReference type="PANTHER" id="PTHR11022:SF41">
    <property type="entry name" value="PEPTIDOGLYCAN-RECOGNITION PROTEIN LC-RELATED"/>
    <property type="match status" value="1"/>
</dbReference>
<proteinExistence type="inferred from homology"/>
<dbReference type="InterPro" id="IPR015510">
    <property type="entry name" value="PGRP"/>
</dbReference>
<feature type="domain" description="LysM" evidence="3">
    <location>
        <begin position="201"/>
        <end position="245"/>
    </location>
</feature>
<comment type="caution">
    <text evidence="4">The sequence shown here is derived from an EMBL/GenBank/DDBJ whole genome shotgun (WGS) entry which is preliminary data.</text>
</comment>
<dbReference type="InterPro" id="IPR002502">
    <property type="entry name" value="Amidase_domain"/>
</dbReference>
<evidence type="ECO:0000256" key="1">
    <source>
        <dbReference type="ARBA" id="ARBA00007553"/>
    </source>
</evidence>
<accession>A0ABP5A369</accession>
<dbReference type="InterPro" id="IPR036779">
    <property type="entry name" value="LysM_dom_sf"/>
</dbReference>
<dbReference type="SUPFAM" id="SSF54106">
    <property type="entry name" value="LysM domain"/>
    <property type="match status" value="1"/>
</dbReference>
<dbReference type="PROSITE" id="PS51782">
    <property type="entry name" value="LYSM"/>
    <property type="match status" value="1"/>
</dbReference>
<dbReference type="InterPro" id="IPR036505">
    <property type="entry name" value="Amidase/PGRP_sf"/>
</dbReference>
<gene>
    <name evidence="4" type="ORF">GCM10009716_04930</name>
</gene>
<name>A0ABP5A369_9ACTN</name>
<dbReference type="CDD" id="cd00118">
    <property type="entry name" value="LysM"/>
    <property type="match status" value="1"/>
</dbReference>
<feature type="region of interest" description="Disordered" evidence="2">
    <location>
        <begin position="1"/>
        <end position="24"/>
    </location>
</feature>
<evidence type="ECO:0000313" key="4">
    <source>
        <dbReference type="EMBL" id="GAA1898003.1"/>
    </source>
</evidence>
<evidence type="ECO:0000256" key="2">
    <source>
        <dbReference type="SAM" id="MobiDB-lite"/>
    </source>
</evidence>
<dbReference type="PANTHER" id="PTHR11022">
    <property type="entry name" value="PEPTIDOGLYCAN RECOGNITION PROTEIN"/>
    <property type="match status" value="1"/>
</dbReference>
<dbReference type="SUPFAM" id="SSF55846">
    <property type="entry name" value="N-acetylmuramoyl-L-alanine amidase-like"/>
    <property type="match status" value="1"/>
</dbReference>
<evidence type="ECO:0000259" key="3">
    <source>
        <dbReference type="PROSITE" id="PS51782"/>
    </source>
</evidence>
<dbReference type="RefSeq" id="WP_344258414.1">
    <property type="nucleotide sequence ID" value="NZ_BAAAMJ010000004.1"/>
</dbReference>
<dbReference type="CDD" id="cd06583">
    <property type="entry name" value="PGRP"/>
    <property type="match status" value="1"/>
</dbReference>
<dbReference type="Gene3D" id="3.40.80.10">
    <property type="entry name" value="Peptidoglycan recognition protein-like"/>
    <property type="match status" value="1"/>
</dbReference>
<comment type="similarity">
    <text evidence="1">Belongs to the N-acetylmuramoyl-L-alanine amidase 2 family.</text>
</comment>
<protein>
    <recommendedName>
        <fullName evidence="3">LysM domain-containing protein</fullName>
    </recommendedName>
</protein>
<dbReference type="InterPro" id="IPR018392">
    <property type="entry name" value="LysM"/>
</dbReference>
<dbReference type="InterPro" id="IPR006619">
    <property type="entry name" value="PGRP_domain_met/bac"/>
</dbReference>